<reference evidence="2 3" key="1">
    <citation type="submission" date="2024-06" db="EMBL/GenBank/DDBJ databases">
        <title>The Natural Products Discovery Center: Release of the First 8490 Sequenced Strains for Exploring Actinobacteria Biosynthetic Diversity.</title>
        <authorList>
            <person name="Kalkreuter E."/>
            <person name="Kautsar S.A."/>
            <person name="Yang D."/>
            <person name="Bader C.D."/>
            <person name="Teijaro C.N."/>
            <person name="Fluegel L."/>
            <person name="Davis C.M."/>
            <person name="Simpson J.R."/>
            <person name="Lauterbach L."/>
            <person name="Steele A.D."/>
            <person name="Gui C."/>
            <person name="Meng S."/>
            <person name="Li G."/>
            <person name="Viehrig K."/>
            <person name="Ye F."/>
            <person name="Su P."/>
            <person name="Kiefer A.F."/>
            <person name="Nichols A."/>
            <person name="Cepeda A.J."/>
            <person name="Yan W."/>
            <person name="Fan B."/>
            <person name="Jiang Y."/>
            <person name="Adhikari A."/>
            <person name="Zheng C.-J."/>
            <person name="Schuster L."/>
            <person name="Cowan T.M."/>
            <person name="Smanski M.J."/>
            <person name="Chevrette M.G."/>
            <person name="De Carvalho L.P.S."/>
            <person name="Shen B."/>
        </authorList>
    </citation>
    <scope>NUCLEOTIDE SEQUENCE [LARGE SCALE GENOMIC DNA]</scope>
    <source>
        <strain evidence="2 3">NPDC000837</strain>
    </source>
</reference>
<accession>A0ABV1UN56</accession>
<dbReference type="Pfam" id="PF19560">
    <property type="entry name" value="DUF6082"/>
    <property type="match status" value="1"/>
</dbReference>
<keyword evidence="1" id="KW-1133">Transmembrane helix</keyword>
<feature type="transmembrane region" description="Helical" evidence="1">
    <location>
        <begin position="43"/>
        <end position="66"/>
    </location>
</feature>
<organism evidence="2 3">
    <name type="scientific">Streptomyces xantholiticus</name>
    <dbReference type="NCBI Taxonomy" id="68285"/>
    <lineage>
        <taxon>Bacteria</taxon>
        <taxon>Bacillati</taxon>
        <taxon>Actinomycetota</taxon>
        <taxon>Actinomycetes</taxon>
        <taxon>Kitasatosporales</taxon>
        <taxon>Streptomycetaceae</taxon>
        <taxon>Streptomyces</taxon>
    </lineage>
</organism>
<comment type="caution">
    <text evidence="2">The sequence shown here is derived from an EMBL/GenBank/DDBJ whole genome shotgun (WGS) entry which is preliminary data.</text>
</comment>
<proteinExistence type="predicted"/>
<gene>
    <name evidence="2" type="ORF">ABT276_02275</name>
</gene>
<sequence>MGKIAWIAAAAAAALGLVLMTPFLLMAVGPKDADWGRLSQISQAYGALSVILSAGALAGVAASLAYQARQTRIATEETTWTAHRELLLLSLANSEFLTCWEPPSVPVTLEEWRRMVYTNLVIQDWEKTYVFGLMTDAQLIRTFEVHFQGQIARDHWRNSREHYLRHADAGANRRTQQFAHAADRCYEAAVASGPPVSVGGYFVRPSVPDEPRPST</sequence>
<dbReference type="RefSeq" id="WP_351974685.1">
    <property type="nucleotide sequence ID" value="NZ_JBEPBX010000001.1"/>
</dbReference>
<name>A0ABV1UN56_9ACTN</name>
<dbReference type="EMBL" id="JBEPBX010000001">
    <property type="protein sequence ID" value="MER6612234.1"/>
    <property type="molecule type" value="Genomic_DNA"/>
</dbReference>
<keyword evidence="1" id="KW-0812">Transmembrane</keyword>
<dbReference type="Proteomes" id="UP001445472">
    <property type="component" value="Unassembled WGS sequence"/>
</dbReference>
<dbReference type="InterPro" id="IPR045728">
    <property type="entry name" value="DUF6082"/>
</dbReference>
<protein>
    <submittedName>
        <fullName evidence="2">DUF6082 family protein</fullName>
    </submittedName>
</protein>
<evidence type="ECO:0000256" key="1">
    <source>
        <dbReference type="SAM" id="Phobius"/>
    </source>
</evidence>
<keyword evidence="1" id="KW-0472">Membrane</keyword>
<keyword evidence="3" id="KW-1185">Reference proteome</keyword>
<evidence type="ECO:0000313" key="3">
    <source>
        <dbReference type="Proteomes" id="UP001445472"/>
    </source>
</evidence>
<evidence type="ECO:0000313" key="2">
    <source>
        <dbReference type="EMBL" id="MER6612234.1"/>
    </source>
</evidence>